<evidence type="ECO:0000313" key="3">
    <source>
        <dbReference type="Proteomes" id="UP000650477"/>
    </source>
</evidence>
<reference evidence="2" key="1">
    <citation type="submission" date="2017-12" db="EMBL/GenBank/DDBJ databases">
        <title>Genome sequencing and analysis.</title>
        <authorList>
            <person name="Huang Y.-T."/>
        </authorList>
    </citation>
    <scope>NUCLEOTIDE SEQUENCE</scope>
    <source>
        <strain evidence="2">VGH116</strain>
    </source>
</reference>
<evidence type="ECO:0000313" key="2">
    <source>
        <dbReference type="EMBL" id="MBE8614872.1"/>
    </source>
</evidence>
<dbReference type="Gene3D" id="3.30.40.190">
    <property type="match status" value="1"/>
</dbReference>
<dbReference type="Pfam" id="PF06147">
    <property type="entry name" value="DUF968"/>
    <property type="match status" value="1"/>
</dbReference>
<dbReference type="InterPro" id="IPR010373">
    <property type="entry name" value="DUF968"/>
</dbReference>
<protein>
    <submittedName>
        <fullName evidence="2">Cytoplasmic protein</fullName>
    </submittedName>
</protein>
<comment type="caution">
    <text evidence="2">The sequence shown here is derived from an EMBL/GenBank/DDBJ whole genome shotgun (WGS) entry which is preliminary data.</text>
</comment>
<dbReference type="Proteomes" id="UP000650477">
    <property type="component" value="Unassembled WGS sequence"/>
</dbReference>
<proteinExistence type="predicted"/>
<feature type="domain" description="HNH nuclease" evidence="1">
    <location>
        <begin position="255"/>
        <end position="304"/>
    </location>
</feature>
<name>A0A8I0Q373_MORMO</name>
<dbReference type="AlphaFoldDB" id="A0A8I0Q373"/>
<accession>A0A8I0Q373</accession>
<gene>
    <name evidence="2" type="ORF">CYG68_21390</name>
</gene>
<dbReference type="SMART" id="SM00507">
    <property type="entry name" value="HNHc"/>
    <property type="match status" value="1"/>
</dbReference>
<organism evidence="2 3">
    <name type="scientific">Morganella morganii</name>
    <name type="common">Proteus morganii</name>
    <dbReference type="NCBI Taxonomy" id="582"/>
    <lineage>
        <taxon>Bacteria</taxon>
        <taxon>Pseudomonadati</taxon>
        <taxon>Pseudomonadota</taxon>
        <taxon>Gammaproteobacteria</taxon>
        <taxon>Enterobacterales</taxon>
        <taxon>Morganellaceae</taxon>
        <taxon>Morganella</taxon>
    </lineage>
</organism>
<dbReference type="EMBL" id="PKLF01000080">
    <property type="protein sequence ID" value="MBE8614872.1"/>
    <property type="molecule type" value="Genomic_DNA"/>
</dbReference>
<evidence type="ECO:0000259" key="1">
    <source>
        <dbReference type="SMART" id="SM00507"/>
    </source>
</evidence>
<dbReference type="InterPro" id="IPR003615">
    <property type="entry name" value="HNH_nuc"/>
</dbReference>
<sequence>MNYLLTGFVQKDTRILVFNPGAEICNFRNGARYVVSAAPRSMDGIPSGRVPADAQPLLTDERVLRFLDNPAVVKAAGGLQGFRHYVSSVNHCQIDDEADPYHHHELTMTRHKDGFIRTCWHHDNILRKGECCQQQADKILLRNQRAFVARSIFTDLRLPCGHILNPSDLFTWSVMHRVSEHLPAFICSYILMQSPEEEITGTMTEHSIVHRTRSHSRIVQDIVEQIKPVVTTDIEPEPPASFMRIPKLKRWECPKYLQWVKSQPCCVCGQQADDPHHIIGHGTGGTGTKAHDIFTIPLCRIHHDELHRDPAAWEAKHGSQLALLFKFMNRSYGIGVFG</sequence>